<keyword evidence="1" id="KW-0479">Metal-binding</keyword>
<proteinExistence type="predicted"/>
<evidence type="ECO:0000313" key="3">
    <source>
        <dbReference type="EMBL" id="KAH3727767.1"/>
    </source>
</evidence>
<gene>
    <name evidence="3" type="ORF">DPMN_053711</name>
</gene>
<reference evidence="3" key="1">
    <citation type="journal article" date="2019" name="bioRxiv">
        <title>The Genome of the Zebra Mussel, Dreissena polymorpha: A Resource for Invasive Species Research.</title>
        <authorList>
            <person name="McCartney M.A."/>
            <person name="Auch B."/>
            <person name="Kono T."/>
            <person name="Mallez S."/>
            <person name="Zhang Y."/>
            <person name="Obille A."/>
            <person name="Becker A."/>
            <person name="Abrahante J.E."/>
            <person name="Garbe J."/>
            <person name="Badalamenti J.P."/>
            <person name="Herman A."/>
            <person name="Mangelson H."/>
            <person name="Liachko I."/>
            <person name="Sullivan S."/>
            <person name="Sone E.D."/>
            <person name="Koren S."/>
            <person name="Silverstein K.A.T."/>
            <person name="Beckman K.B."/>
            <person name="Gohl D.M."/>
        </authorList>
    </citation>
    <scope>NUCLEOTIDE SEQUENCE</scope>
    <source>
        <strain evidence="3">Duluth1</strain>
        <tissue evidence="3">Whole animal</tissue>
    </source>
</reference>
<dbReference type="EMBL" id="JAIWYP010000012">
    <property type="protein sequence ID" value="KAH3727767.1"/>
    <property type="molecule type" value="Genomic_DNA"/>
</dbReference>
<dbReference type="PROSITE" id="PS50966">
    <property type="entry name" value="ZF_SWIM"/>
    <property type="match status" value="1"/>
</dbReference>
<dbReference type="PANTHER" id="PTHR47526:SF3">
    <property type="entry name" value="PHD-TYPE DOMAIN-CONTAINING PROTEIN"/>
    <property type="match status" value="1"/>
</dbReference>
<protein>
    <recommendedName>
        <fullName evidence="2">SWIM-type domain-containing protein</fullName>
    </recommendedName>
</protein>
<organism evidence="3 4">
    <name type="scientific">Dreissena polymorpha</name>
    <name type="common">Zebra mussel</name>
    <name type="synonym">Mytilus polymorpha</name>
    <dbReference type="NCBI Taxonomy" id="45954"/>
    <lineage>
        <taxon>Eukaryota</taxon>
        <taxon>Metazoa</taxon>
        <taxon>Spiralia</taxon>
        <taxon>Lophotrochozoa</taxon>
        <taxon>Mollusca</taxon>
        <taxon>Bivalvia</taxon>
        <taxon>Autobranchia</taxon>
        <taxon>Heteroconchia</taxon>
        <taxon>Euheterodonta</taxon>
        <taxon>Imparidentia</taxon>
        <taxon>Neoheterodontei</taxon>
        <taxon>Myida</taxon>
        <taxon>Dreissenoidea</taxon>
        <taxon>Dreissenidae</taxon>
        <taxon>Dreissena</taxon>
    </lineage>
</organism>
<dbReference type="AlphaFoldDB" id="A0A9D4HP34"/>
<dbReference type="Proteomes" id="UP000828390">
    <property type="component" value="Unassembled WGS sequence"/>
</dbReference>
<keyword evidence="1" id="KW-0863">Zinc-finger</keyword>
<dbReference type="InterPro" id="IPR007527">
    <property type="entry name" value="Znf_SWIM"/>
</dbReference>
<evidence type="ECO:0000256" key="1">
    <source>
        <dbReference type="PROSITE-ProRule" id="PRU00325"/>
    </source>
</evidence>
<accession>A0A9D4HP34</accession>
<evidence type="ECO:0000259" key="2">
    <source>
        <dbReference type="PROSITE" id="PS50966"/>
    </source>
</evidence>
<comment type="caution">
    <text evidence="3">The sequence shown here is derived from an EMBL/GenBank/DDBJ whole genome shotgun (WGS) entry which is preliminary data.</text>
</comment>
<reference evidence="3" key="2">
    <citation type="submission" date="2020-11" db="EMBL/GenBank/DDBJ databases">
        <authorList>
            <person name="McCartney M.A."/>
            <person name="Auch B."/>
            <person name="Kono T."/>
            <person name="Mallez S."/>
            <person name="Becker A."/>
            <person name="Gohl D.M."/>
            <person name="Silverstein K.A.T."/>
            <person name="Koren S."/>
            <person name="Bechman K.B."/>
            <person name="Herman A."/>
            <person name="Abrahante J.E."/>
            <person name="Garbe J."/>
        </authorList>
    </citation>
    <scope>NUCLEOTIDE SEQUENCE</scope>
    <source>
        <strain evidence="3">Duluth1</strain>
        <tissue evidence="3">Whole animal</tissue>
    </source>
</reference>
<dbReference type="PANTHER" id="PTHR47526">
    <property type="entry name" value="ATP-DEPENDENT DNA HELICASE"/>
    <property type="match status" value="1"/>
</dbReference>
<sequence>MLNPLNDIEHYTALTCVANPSGDTSGTQYSVTVVISDNGEPIGASCTCVAGKGEACTHIAGLLFGIEDFVARGYRGLPGGDFLTDKLCRWIVPKGPKVDPKPICEVSVKKNIPGKPKKEKKSATSYEPLPEQLQPVNFDSLTVLHHTLRH</sequence>
<feature type="domain" description="SWIM-type" evidence="2">
    <location>
        <begin position="31"/>
        <end position="67"/>
    </location>
</feature>
<name>A0A9D4HP34_DREPO</name>
<keyword evidence="4" id="KW-1185">Reference proteome</keyword>
<evidence type="ECO:0000313" key="4">
    <source>
        <dbReference type="Proteomes" id="UP000828390"/>
    </source>
</evidence>
<keyword evidence="1" id="KW-0862">Zinc</keyword>
<dbReference type="GO" id="GO:0008270">
    <property type="term" value="F:zinc ion binding"/>
    <property type="evidence" value="ECO:0007669"/>
    <property type="project" value="UniProtKB-KW"/>
</dbReference>